<keyword evidence="4" id="KW-0418">Kinase</keyword>
<dbReference type="OrthoDB" id="4062651at2759"/>
<evidence type="ECO:0000256" key="1">
    <source>
        <dbReference type="PROSITE-ProRule" id="PRU10141"/>
    </source>
</evidence>
<sequence>MGNCIGAPVKFSSPTNSWCPSPGCGTSKTTSSTTTTPNLSSISNSTFRQSMGSGVSMDEVYQEGRILEVPNLRVFTFAELKSATRNFKPYTILGEGGFGRVYKGWFDEKTLNPSKSMAGMVVAVKKLNPESMQGLEQWLVIA</sequence>
<dbReference type="GO" id="GO:0004672">
    <property type="term" value="F:protein kinase activity"/>
    <property type="evidence" value="ECO:0007669"/>
    <property type="project" value="InterPro"/>
</dbReference>
<gene>
    <name evidence="4" type="primary">LOC109505010</name>
</gene>
<dbReference type="InParanoid" id="A0A6J0PC27"/>
<dbReference type="AlphaFoldDB" id="A0A6J0PC27"/>
<keyword evidence="3" id="KW-1185">Reference proteome</keyword>
<dbReference type="RefSeq" id="XP_019702343.1">
    <property type="nucleotide sequence ID" value="XM_019846784.1"/>
</dbReference>
<dbReference type="InterPro" id="IPR011009">
    <property type="entry name" value="Kinase-like_dom_sf"/>
</dbReference>
<dbReference type="PROSITE" id="PS00107">
    <property type="entry name" value="PROTEIN_KINASE_ATP"/>
    <property type="match status" value="1"/>
</dbReference>
<feature type="domain" description="Protein kinase" evidence="2">
    <location>
        <begin position="87"/>
        <end position="142"/>
    </location>
</feature>
<dbReference type="InterPro" id="IPR000719">
    <property type="entry name" value="Prot_kinase_dom"/>
</dbReference>
<keyword evidence="4" id="KW-0808">Transferase</keyword>
<accession>A0A6J0PC27</accession>
<keyword evidence="1" id="KW-0067">ATP-binding</keyword>
<dbReference type="PROSITE" id="PS50011">
    <property type="entry name" value="PROTEIN_KINASE_DOM"/>
    <property type="match status" value="1"/>
</dbReference>
<dbReference type="InterPro" id="IPR050823">
    <property type="entry name" value="Plant_Ser_Thr_Prot_Kinase"/>
</dbReference>
<name>A0A6J0PC27_ELAGV</name>
<dbReference type="Proteomes" id="UP000504607">
    <property type="component" value="Unplaced"/>
</dbReference>
<protein>
    <submittedName>
        <fullName evidence="4">Probable serine/threonine-protein kinase PBL4</fullName>
    </submittedName>
</protein>
<dbReference type="InterPro" id="IPR017441">
    <property type="entry name" value="Protein_kinase_ATP_BS"/>
</dbReference>
<proteinExistence type="predicted"/>
<dbReference type="PANTHER" id="PTHR45621">
    <property type="entry name" value="OS01G0588500 PROTEIN-RELATED"/>
    <property type="match status" value="1"/>
</dbReference>
<evidence type="ECO:0000313" key="4">
    <source>
        <dbReference type="RefSeq" id="XP_019702343.1"/>
    </source>
</evidence>
<dbReference type="GO" id="GO:0005524">
    <property type="term" value="F:ATP binding"/>
    <property type="evidence" value="ECO:0007669"/>
    <property type="project" value="UniProtKB-UniRule"/>
</dbReference>
<feature type="binding site" evidence="1">
    <location>
        <position position="126"/>
    </location>
    <ligand>
        <name>ATP</name>
        <dbReference type="ChEBI" id="CHEBI:30616"/>
    </ligand>
</feature>
<evidence type="ECO:0000259" key="2">
    <source>
        <dbReference type="PROSITE" id="PS50011"/>
    </source>
</evidence>
<keyword evidence="1" id="KW-0547">Nucleotide-binding</keyword>
<reference evidence="4" key="1">
    <citation type="submission" date="2025-08" db="UniProtKB">
        <authorList>
            <consortium name="RefSeq"/>
        </authorList>
    </citation>
    <scope>IDENTIFICATION</scope>
</reference>
<evidence type="ECO:0000313" key="3">
    <source>
        <dbReference type="Proteomes" id="UP000504607"/>
    </source>
</evidence>
<organism evidence="3 4">
    <name type="scientific">Elaeis guineensis var. tenera</name>
    <name type="common">Oil palm</name>
    <dbReference type="NCBI Taxonomy" id="51953"/>
    <lineage>
        <taxon>Eukaryota</taxon>
        <taxon>Viridiplantae</taxon>
        <taxon>Streptophyta</taxon>
        <taxon>Embryophyta</taxon>
        <taxon>Tracheophyta</taxon>
        <taxon>Spermatophyta</taxon>
        <taxon>Magnoliopsida</taxon>
        <taxon>Liliopsida</taxon>
        <taxon>Arecaceae</taxon>
        <taxon>Arecoideae</taxon>
        <taxon>Cocoseae</taxon>
        <taxon>Elaeidinae</taxon>
        <taxon>Elaeis</taxon>
    </lineage>
</organism>
<dbReference type="SUPFAM" id="SSF56112">
    <property type="entry name" value="Protein kinase-like (PK-like)"/>
    <property type="match status" value="1"/>
</dbReference>
<dbReference type="Gene3D" id="3.30.200.20">
    <property type="entry name" value="Phosphorylase Kinase, domain 1"/>
    <property type="match status" value="1"/>
</dbReference>